<dbReference type="SUPFAM" id="SSF53335">
    <property type="entry name" value="S-adenosyl-L-methionine-dependent methyltransferases"/>
    <property type="match status" value="1"/>
</dbReference>
<name>A0A1F8GSL8_9BACT</name>
<evidence type="ECO:0000313" key="2">
    <source>
        <dbReference type="EMBL" id="OGN28281.1"/>
    </source>
</evidence>
<comment type="caution">
    <text evidence="2">The sequence shown here is derived from an EMBL/GenBank/DDBJ whole genome shotgun (WGS) entry which is preliminary data.</text>
</comment>
<evidence type="ECO:0000313" key="3">
    <source>
        <dbReference type="Proteomes" id="UP000178444"/>
    </source>
</evidence>
<dbReference type="Gene3D" id="3.40.50.150">
    <property type="entry name" value="Vaccinia Virus protein VP39"/>
    <property type="match status" value="1"/>
</dbReference>
<dbReference type="AlphaFoldDB" id="A0A1F8GSL8"/>
<reference evidence="2 3" key="1">
    <citation type="journal article" date="2016" name="Nat. Commun.">
        <title>Thousands of microbial genomes shed light on interconnected biogeochemical processes in an aquifer system.</title>
        <authorList>
            <person name="Anantharaman K."/>
            <person name="Brown C.T."/>
            <person name="Hug L.A."/>
            <person name="Sharon I."/>
            <person name="Castelle C.J."/>
            <person name="Probst A.J."/>
            <person name="Thomas B.C."/>
            <person name="Singh A."/>
            <person name="Wilkins M.J."/>
            <person name="Karaoz U."/>
            <person name="Brodie E.L."/>
            <person name="Williams K.H."/>
            <person name="Hubbard S.S."/>
            <person name="Banfield J.F."/>
        </authorList>
    </citation>
    <scope>NUCLEOTIDE SEQUENCE [LARGE SCALE GENOMIC DNA]</scope>
</reference>
<dbReference type="PANTHER" id="PTHR42912">
    <property type="entry name" value="METHYLTRANSFERASE"/>
    <property type="match status" value="1"/>
</dbReference>
<evidence type="ECO:0000259" key="1">
    <source>
        <dbReference type="Pfam" id="PF13847"/>
    </source>
</evidence>
<dbReference type="Proteomes" id="UP000178444">
    <property type="component" value="Unassembled WGS sequence"/>
</dbReference>
<sequence>MEPVKISTEGFLDPIVAVGAFGVGSGMRVADFGCGAGHITVLVAQRAGPDGKVTALDIMEDKLDSVRARAKAAGLDNIDTVRANLELTGSSGLSDGSQNIVILATILFQSQKKADIIKESARVLKPDGKIILVEWKKGTGSLGPPDELRTPETEMRELFRQAGFSNSRQFSAGRFHYGYIFTR</sequence>
<dbReference type="InterPro" id="IPR025714">
    <property type="entry name" value="Methyltranfer_dom"/>
</dbReference>
<feature type="domain" description="Methyltransferase" evidence="1">
    <location>
        <begin position="25"/>
        <end position="134"/>
    </location>
</feature>
<dbReference type="InterPro" id="IPR029063">
    <property type="entry name" value="SAM-dependent_MTases_sf"/>
</dbReference>
<protein>
    <recommendedName>
        <fullName evidence="1">Methyltransferase domain-containing protein</fullName>
    </recommendedName>
</protein>
<dbReference type="GO" id="GO:0008168">
    <property type="term" value="F:methyltransferase activity"/>
    <property type="evidence" value="ECO:0007669"/>
    <property type="project" value="TreeGrafter"/>
</dbReference>
<dbReference type="InterPro" id="IPR050508">
    <property type="entry name" value="Methyltransf_Superfamily"/>
</dbReference>
<gene>
    <name evidence="2" type="ORF">A2941_01910</name>
</gene>
<dbReference type="EMBL" id="MGKO01000001">
    <property type="protein sequence ID" value="OGN28281.1"/>
    <property type="molecule type" value="Genomic_DNA"/>
</dbReference>
<accession>A0A1F8GSL8</accession>
<dbReference type="CDD" id="cd02440">
    <property type="entry name" value="AdoMet_MTases"/>
    <property type="match status" value="1"/>
</dbReference>
<proteinExistence type="predicted"/>
<organism evidence="2 3">
    <name type="scientific">Candidatus Yanofskybacteria bacterium RIFCSPLOWO2_01_FULL_49_17</name>
    <dbReference type="NCBI Taxonomy" id="1802700"/>
    <lineage>
        <taxon>Bacteria</taxon>
        <taxon>Candidatus Yanofskyibacteriota</taxon>
    </lineage>
</organism>
<dbReference type="Pfam" id="PF13847">
    <property type="entry name" value="Methyltransf_31"/>
    <property type="match status" value="1"/>
</dbReference>